<feature type="binding site" evidence="5">
    <location>
        <begin position="150"/>
        <end position="154"/>
    </location>
    <ligand>
        <name>substrate</name>
    </ligand>
</feature>
<dbReference type="PRINTS" id="PR00111">
    <property type="entry name" value="ABHYDROLASE"/>
</dbReference>
<accession>A0ABT5L0A0</accession>
<dbReference type="NCBIfam" id="TIGR01738">
    <property type="entry name" value="bioH"/>
    <property type="match status" value="1"/>
</dbReference>
<dbReference type="Pfam" id="PF00561">
    <property type="entry name" value="Abhydrolase_1"/>
    <property type="match status" value="1"/>
</dbReference>
<evidence type="ECO:0000313" key="7">
    <source>
        <dbReference type="EMBL" id="MDC8829312.1"/>
    </source>
</evidence>
<name>A0ABT5L0A0_9ALTE</name>
<evidence type="ECO:0000313" key="8">
    <source>
        <dbReference type="Proteomes" id="UP001218788"/>
    </source>
</evidence>
<feature type="active site" evidence="5">
    <location>
        <position position="214"/>
    </location>
</feature>
<dbReference type="InterPro" id="IPR000073">
    <property type="entry name" value="AB_hydrolase_1"/>
</dbReference>
<dbReference type="RefSeq" id="WP_273637679.1">
    <property type="nucleotide sequence ID" value="NZ_JAQQXP010000001.1"/>
</dbReference>
<dbReference type="Gene3D" id="3.40.50.1820">
    <property type="entry name" value="alpha/beta hydrolase"/>
    <property type="match status" value="1"/>
</dbReference>
<dbReference type="InterPro" id="IPR029058">
    <property type="entry name" value="AB_hydrolase_fold"/>
</dbReference>
<evidence type="ECO:0000256" key="3">
    <source>
        <dbReference type="ARBA" id="ARBA00022756"/>
    </source>
</evidence>
<keyword evidence="8" id="KW-1185">Reference proteome</keyword>
<protein>
    <recommendedName>
        <fullName evidence="5">Pimeloyl-[acyl-carrier protein] methyl ester esterase</fullName>
        <ecNumber evidence="5">3.1.1.85</ecNumber>
    </recommendedName>
    <alternativeName>
        <fullName evidence="5">Biotin synthesis protein BioH</fullName>
    </alternativeName>
    <alternativeName>
        <fullName evidence="5">Carboxylesterase BioH</fullName>
    </alternativeName>
</protein>
<feature type="active site" evidence="5">
    <location>
        <position position="242"/>
    </location>
</feature>
<proteinExistence type="inferred from homology"/>
<comment type="subcellular location">
    <subcellularLocation>
        <location evidence="5">Cytoplasm</location>
    </subcellularLocation>
</comment>
<evidence type="ECO:0000256" key="5">
    <source>
        <dbReference type="HAMAP-Rule" id="MF_01260"/>
    </source>
</evidence>
<feature type="active site" description="Nucleophile" evidence="5">
    <location>
        <position position="89"/>
    </location>
</feature>
<reference evidence="7 8" key="1">
    <citation type="submission" date="2022-10" db="EMBL/GenBank/DDBJ databases">
        <title>Alteromonas sp. chi3 Genome sequencing.</title>
        <authorList>
            <person name="Park S."/>
        </authorList>
    </citation>
    <scope>NUCLEOTIDE SEQUENCE [LARGE SCALE GENOMIC DNA]</scope>
    <source>
        <strain evidence="8">chi3</strain>
    </source>
</reference>
<organism evidence="7 8">
    <name type="scientific">Alteromonas gilva</name>
    <dbReference type="NCBI Taxonomy" id="2987522"/>
    <lineage>
        <taxon>Bacteria</taxon>
        <taxon>Pseudomonadati</taxon>
        <taxon>Pseudomonadota</taxon>
        <taxon>Gammaproteobacteria</taxon>
        <taxon>Alteromonadales</taxon>
        <taxon>Alteromonadaceae</taxon>
        <taxon>Alteromonas/Salinimonas group</taxon>
        <taxon>Alteromonas</taxon>
    </lineage>
</organism>
<dbReference type="GO" id="GO:0090499">
    <property type="term" value="F:pimelyl-[acyl-carrier protein] methyl ester esterase activity"/>
    <property type="evidence" value="ECO:0007669"/>
    <property type="project" value="UniProtKB-EC"/>
</dbReference>
<evidence type="ECO:0000259" key="6">
    <source>
        <dbReference type="Pfam" id="PF00561"/>
    </source>
</evidence>
<dbReference type="InterPro" id="IPR010076">
    <property type="entry name" value="BioH"/>
</dbReference>
<feature type="binding site" evidence="5">
    <location>
        <position position="242"/>
    </location>
    <ligand>
        <name>substrate</name>
    </ligand>
</feature>
<keyword evidence="1 5" id="KW-0719">Serine esterase</keyword>
<dbReference type="SUPFAM" id="SSF53474">
    <property type="entry name" value="alpha/beta-Hydrolases"/>
    <property type="match status" value="1"/>
</dbReference>
<comment type="pathway">
    <text evidence="5">Cofactor biosynthesis; biotin biosynthesis.</text>
</comment>
<keyword evidence="3 5" id="KW-0093">Biotin biosynthesis</keyword>
<sequence>MLDDNTIAPLNSLTEGTGKALVLLHGWGMNSAVFTEFLPLLTAELRVIRICLPGFGQNAVSVPDNYSLATLTDWVASVIPDGAVVAGWSLGGLVAQQLALDYANKVAGVITLASSPCFVSGPGWRGIEPQVLQGFQTQLARNYEKTLDRFLAIQAMGSPSAKQDVKVIRGHLRDLPAPAEQALVAGLNLLEQTDLRQAIGRITQPTLRLYGRLDSLVPTCSIDRIHELQPAADTVVLSRAAHAPFISHPQQTAEIMLSFVKNLDKIDRRCS</sequence>
<evidence type="ECO:0000256" key="1">
    <source>
        <dbReference type="ARBA" id="ARBA00022487"/>
    </source>
</evidence>
<dbReference type="PANTHER" id="PTHR43798">
    <property type="entry name" value="MONOACYLGLYCEROL LIPASE"/>
    <property type="match status" value="1"/>
</dbReference>
<evidence type="ECO:0000256" key="2">
    <source>
        <dbReference type="ARBA" id="ARBA00022490"/>
    </source>
</evidence>
<dbReference type="InterPro" id="IPR050266">
    <property type="entry name" value="AB_hydrolase_sf"/>
</dbReference>
<feature type="binding site" evidence="5">
    <location>
        <begin position="89"/>
        <end position="90"/>
    </location>
    <ligand>
        <name>substrate</name>
    </ligand>
</feature>
<evidence type="ECO:0000256" key="4">
    <source>
        <dbReference type="ARBA" id="ARBA00022801"/>
    </source>
</evidence>
<feature type="binding site" evidence="5">
    <location>
        <position position="27"/>
    </location>
    <ligand>
        <name>substrate</name>
    </ligand>
</feature>
<dbReference type="EMBL" id="JAQQXP010000001">
    <property type="protein sequence ID" value="MDC8829312.1"/>
    <property type="molecule type" value="Genomic_DNA"/>
</dbReference>
<dbReference type="PANTHER" id="PTHR43798:SF31">
    <property type="entry name" value="AB HYDROLASE SUPERFAMILY PROTEIN YCLE"/>
    <property type="match status" value="1"/>
</dbReference>
<comment type="caution">
    <text evidence="7">The sequence shown here is derived from an EMBL/GenBank/DDBJ whole genome shotgun (WGS) entry which is preliminary data.</text>
</comment>
<comment type="catalytic activity">
    <reaction evidence="5">
        <text>6-carboxyhexanoyl-[ACP] methyl ester + H2O = 6-carboxyhexanoyl-[ACP] + methanol + H(+)</text>
        <dbReference type="Rhea" id="RHEA:42700"/>
        <dbReference type="Rhea" id="RHEA-COMP:9955"/>
        <dbReference type="Rhea" id="RHEA-COMP:10186"/>
        <dbReference type="ChEBI" id="CHEBI:15377"/>
        <dbReference type="ChEBI" id="CHEBI:15378"/>
        <dbReference type="ChEBI" id="CHEBI:17790"/>
        <dbReference type="ChEBI" id="CHEBI:78846"/>
        <dbReference type="ChEBI" id="CHEBI:82735"/>
        <dbReference type="EC" id="3.1.1.85"/>
    </reaction>
</comment>
<comment type="similarity">
    <text evidence="5">Belongs to the AB hydrolase superfamily. Carboxylesterase BioH family.</text>
</comment>
<gene>
    <name evidence="5 7" type="primary">bioH</name>
    <name evidence="7" type="ORF">OIK42_00930</name>
</gene>
<dbReference type="Proteomes" id="UP001218788">
    <property type="component" value="Unassembled WGS sequence"/>
</dbReference>
<dbReference type="HAMAP" id="MF_01260">
    <property type="entry name" value="Carboxylester"/>
    <property type="match status" value="1"/>
</dbReference>
<keyword evidence="4 5" id="KW-0378">Hydrolase</keyword>
<comment type="function">
    <text evidence="5">The physiological role of BioH is to remove the methyl group introduced by BioC when the pimeloyl moiety is complete. It allows to synthesize pimeloyl-ACP via the fatty acid synthetic pathway through the hydrolysis of the ester bonds of pimeloyl-ACP esters.</text>
</comment>
<comment type="subunit">
    <text evidence="5">Monomer.</text>
</comment>
<keyword evidence="2 5" id="KW-0963">Cytoplasm</keyword>
<dbReference type="EC" id="3.1.1.85" evidence="5"/>
<feature type="domain" description="AB hydrolase-1" evidence="6">
    <location>
        <begin position="20"/>
        <end position="249"/>
    </location>
</feature>